<evidence type="ECO:0000259" key="3">
    <source>
        <dbReference type="PROSITE" id="PS50287"/>
    </source>
</evidence>
<proteinExistence type="predicted"/>
<organism evidence="4 5">
    <name type="scientific">Opisthorchis viverrini</name>
    <name type="common">Southeast Asian liver fluke</name>
    <dbReference type="NCBI Taxonomy" id="6198"/>
    <lineage>
        <taxon>Eukaryota</taxon>
        <taxon>Metazoa</taxon>
        <taxon>Spiralia</taxon>
        <taxon>Lophotrochozoa</taxon>
        <taxon>Platyhelminthes</taxon>
        <taxon>Trematoda</taxon>
        <taxon>Digenea</taxon>
        <taxon>Opisthorchiida</taxon>
        <taxon>Opisthorchiata</taxon>
        <taxon>Opisthorchiidae</taxon>
        <taxon>Opisthorchis</taxon>
    </lineage>
</organism>
<dbReference type="InterPro" id="IPR036772">
    <property type="entry name" value="SRCR-like_dom_sf"/>
</dbReference>
<comment type="caution">
    <text evidence="2">Lacks conserved residue(s) required for the propagation of feature annotation.</text>
</comment>
<dbReference type="SUPFAM" id="SSF56487">
    <property type="entry name" value="SRCR-like"/>
    <property type="match status" value="1"/>
</dbReference>
<keyword evidence="5" id="KW-1185">Reference proteome</keyword>
<evidence type="ECO:0000256" key="2">
    <source>
        <dbReference type="PROSITE-ProRule" id="PRU00196"/>
    </source>
</evidence>
<dbReference type="Proteomes" id="UP000243686">
    <property type="component" value="Unassembled WGS sequence"/>
</dbReference>
<dbReference type="EMBL" id="KV899582">
    <property type="protein sequence ID" value="OON15970.1"/>
    <property type="molecule type" value="Genomic_DNA"/>
</dbReference>
<evidence type="ECO:0000313" key="4">
    <source>
        <dbReference type="EMBL" id="OON15970.1"/>
    </source>
</evidence>
<dbReference type="Pfam" id="PF00530">
    <property type="entry name" value="SRCR"/>
    <property type="match status" value="1"/>
</dbReference>
<name>A0A1S8WN99_OPIVI</name>
<evidence type="ECO:0000256" key="1">
    <source>
        <dbReference type="ARBA" id="ARBA00023157"/>
    </source>
</evidence>
<feature type="domain" description="SRCR" evidence="3">
    <location>
        <begin position="1"/>
        <end position="93"/>
    </location>
</feature>
<gene>
    <name evidence="4" type="ORF">X801_08221</name>
</gene>
<dbReference type="InterPro" id="IPR001190">
    <property type="entry name" value="SRCR"/>
</dbReference>
<dbReference type="GO" id="GO:0016020">
    <property type="term" value="C:membrane"/>
    <property type="evidence" value="ECO:0007669"/>
    <property type="project" value="InterPro"/>
</dbReference>
<protein>
    <recommendedName>
        <fullName evidence="3">SRCR domain-containing protein</fullName>
    </recommendedName>
</protein>
<dbReference type="PROSITE" id="PS50287">
    <property type="entry name" value="SRCR_2"/>
    <property type="match status" value="1"/>
</dbReference>
<feature type="non-terminal residue" evidence="4">
    <location>
        <position position="93"/>
    </location>
</feature>
<keyword evidence="1 2" id="KW-1015">Disulfide bond</keyword>
<dbReference type="AlphaFoldDB" id="A0A1S8WN99"/>
<dbReference type="Gene3D" id="3.10.250.10">
    <property type="entry name" value="SRCR-like domain"/>
    <property type="match status" value="1"/>
</dbReference>
<sequence>EDEGFVHFYNVTTQRWDIACDHQFSTEVAQVICYELGRPTLNAIMHTSDLYDYQMYGFDNPFVQKHVWMESYTCQGFEKHRRQCSQRFNYDHL</sequence>
<reference evidence="4 5" key="1">
    <citation type="submission" date="2015-03" db="EMBL/GenBank/DDBJ databases">
        <title>Draft genome of the nematode, Opisthorchis viverrini.</title>
        <authorList>
            <person name="Mitreva M."/>
        </authorList>
    </citation>
    <scope>NUCLEOTIDE SEQUENCE [LARGE SCALE GENOMIC DNA]</scope>
    <source>
        <strain evidence="4">Khon Kaen</strain>
    </source>
</reference>
<feature type="non-terminal residue" evidence="4">
    <location>
        <position position="1"/>
    </location>
</feature>
<accession>A0A1S8WN99</accession>
<feature type="disulfide bond" evidence="2">
    <location>
        <begin position="74"/>
        <end position="84"/>
    </location>
</feature>
<evidence type="ECO:0000313" key="5">
    <source>
        <dbReference type="Proteomes" id="UP000243686"/>
    </source>
</evidence>